<evidence type="ECO:0000313" key="1">
    <source>
        <dbReference type="EMBL" id="RDY91630.1"/>
    </source>
</evidence>
<dbReference type="EMBL" id="QHGZ01000001">
    <property type="protein sequence ID" value="RDY91630.1"/>
    <property type="molecule type" value="Genomic_DNA"/>
</dbReference>
<accession>A0A3D8WH23</accession>
<organism evidence="1 2">
    <name type="scientific">Streptococcus agalactiae</name>
    <dbReference type="NCBI Taxonomy" id="1311"/>
    <lineage>
        <taxon>Bacteria</taxon>
        <taxon>Bacillati</taxon>
        <taxon>Bacillota</taxon>
        <taxon>Bacilli</taxon>
        <taxon>Lactobacillales</taxon>
        <taxon>Streptococcaceae</taxon>
        <taxon>Streptococcus</taxon>
    </lineage>
</organism>
<name>A0A3D8WH23_STRAG</name>
<protein>
    <submittedName>
        <fullName evidence="1">Uncharacterized protein</fullName>
    </submittedName>
</protein>
<comment type="caution">
    <text evidence="1">The sequence shown here is derived from an EMBL/GenBank/DDBJ whole genome shotgun (WGS) entry which is preliminary data.</text>
</comment>
<reference evidence="1 2" key="1">
    <citation type="journal article" date="2018" name="Emerg. Microbes Infect.">
        <title>Phenotypic and molecular analysis of nontypeable Group B streptococci: identification of cps2a and hybrid cps2a/cps5 Group B streptococcal capsule gene clusters.</title>
        <authorList>
            <person name="Alhhazmi A."/>
            <person name="Tyrrell G.J."/>
        </authorList>
    </citation>
    <scope>NUCLEOTIDE SEQUENCE [LARGE SCALE GENOMIC DNA]</scope>
    <source>
        <strain evidence="1 2">PLGBS17</strain>
    </source>
</reference>
<gene>
    <name evidence="1" type="ORF">C4618_00020</name>
</gene>
<evidence type="ECO:0000313" key="2">
    <source>
        <dbReference type="Proteomes" id="UP000256718"/>
    </source>
</evidence>
<proteinExistence type="predicted"/>
<sequence>MQWYSKELKLKILRKLEVSYFFIPIAKSEIIKGCQIFLWQPFYIITYKSWKLA</sequence>
<dbReference type="AlphaFoldDB" id="A0A3D8WH23"/>
<dbReference type="Proteomes" id="UP000256718">
    <property type="component" value="Unassembled WGS sequence"/>
</dbReference>